<feature type="compositionally biased region" description="Polar residues" evidence="1">
    <location>
        <begin position="260"/>
        <end position="276"/>
    </location>
</feature>
<feature type="region of interest" description="Disordered" evidence="1">
    <location>
        <begin position="253"/>
        <end position="311"/>
    </location>
</feature>
<dbReference type="EMBL" id="BNCP01000020">
    <property type="protein sequence ID" value="GIL80871.1"/>
    <property type="molecule type" value="Genomic_DNA"/>
</dbReference>
<feature type="region of interest" description="Disordered" evidence="1">
    <location>
        <begin position="366"/>
        <end position="386"/>
    </location>
</feature>
<dbReference type="Proteomes" id="UP000747110">
    <property type="component" value="Unassembled WGS sequence"/>
</dbReference>
<organism evidence="2 3">
    <name type="scientific">Volvox reticuliferus</name>
    <dbReference type="NCBI Taxonomy" id="1737510"/>
    <lineage>
        <taxon>Eukaryota</taxon>
        <taxon>Viridiplantae</taxon>
        <taxon>Chlorophyta</taxon>
        <taxon>core chlorophytes</taxon>
        <taxon>Chlorophyceae</taxon>
        <taxon>CS clade</taxon>
        <taxon>Chlamydomonadales</taxon>
        <taxon>Volvocaceae</taxon>
        <taxon>Volvox</taxon>
    </lineage>
</organism>
<feature type="compositionally biased region" description="Low complexity" evidence="1">
    <location>
        <begin position="376"/>
        <end position="386"/>
    </location>
</feature>
<evidence type="ECO:0000256" key="1">
    <source>
        <dbReference type="SAM" id="MobiDB-lite"/>
    </source>
</evidence>
<feature type="compositionally biased region" description="Basic and acidic residues" evidence="1">
    <location>
        <begin position="277"/>
        <end position="287"/>
    </location>
</feature>
<name>A0A8J4FPQ5_9CHLO</name>
<protein>
    <submittedName>
        <fullName evidence="2">Uncharacterized protein</fullName>
    </submittedName>
</protein>
<proteinExistence type="predicted"/>
<dbReference type="InterPro" id="IPR013083">
    <property type="entry name" value="Znf_RING/FYVE/PHD"/>
</dbReference>
<dbReference type="OrthoDB" id="552711at2759"/>
<sequence length="657" mass="70448">QRVRKRSDIVVLHFSTFELPRQKLLFEAAEPLEAEMAVSDVKQICSICTEEVTDADYRRELTCSYGACPAKEHAYHEDCITKYLRKLRTPTDQLIGYQCPAVLDNGKPCSGRISGTHHRQPINQKKKQKRVEAAAAAANVPKAKPAVSKPKEVNPCVAAATAAMRPPGDGGVGVSVSNLGPVKPAVPTVKVVAPGSGPAARLKGTGLALANNNTMMPERVVRQHLIPGWSVPEKISKEDRAKIAALQAEAKAAAGRGSKVQPNTQYTQAGQAPSETKANKDGADFRTHQFPTYNYVSDDGNSSESSDTHPFNRYLRDAFDSEDDSPAPQNFFLDQEDFPAFPSTTAAPKCTAIAAVPNSVASNLAKGHEASPPLPSDGSSVSSPASLPKHELEMQLNKITMNTPVTPTEDNEADPVVHYDQLYPTMDERFAVMDVYGNFIYMEDVYGQNPEVEGFDDGMGVITYYVLIRDSMLKAMQEATEAAAAQEAAAQEAAAAALGEVPESSRKPVVPAHANVPLSYAVPPSDIQAMEHAANRDEFVSSFKAADKIASHDVSNVAPLVQPNDTTVDGDQADDLSDLLALCLVRAPSPDLKPLHFADQPPQVLSVTASQRGFGNMGICEEKTDVSAGFATRSPLAVAADGDMADDVDSLMQLLRV</sequence>
<keyword evidence="3" id="KW-1185">Reference proteome</keyword>
<feature type="non-terminal residue" evidence="2">
    <location>
        <position position="657"/>
    </location>
</feature>
<accession>A0A8J4FPQ5</accession>
<evidence type="ECO:0000313" key="3">
    <source>
        <dbReference type="Proteomes" id="UP000747110"/>
    </source>
</evidence>
<reference evidence="2" key="1">
    <citation type="journal article" date="2021" name="Proc. Natl. Acad. Sci. U.S.A.">
        <title>Three genomes in the algal genus Volvox reveal the fate of a haploid sex-determining region after a transition to homothallism.</title>
        <authorList>
            <person name="Yamamoto K."/>
            <person name="Hamaji T."/>
            <person name="Kawai-Toyooka H."/>
            <person name="Matsuzaki R."/>
            <person name="Takahashi F."/>
            <person name="Nishimura Y."/>
            <person name="Kawachi M."/>
            <person name="Noguchi H."/>
            <person name="Minakuchi Y."/>
            <person name="Umen J.G."/>
            <person name="Toyoda A."/>
            <person name="Nozaki H."/>
        </authorList>
    </citation>
    <scope>NUCLEOTIDE SEQUENCE</scope>
    <source>
        <strain evidence="2">NIES-3786</strain>
    </source>
</reference>
<gene>
    <name evidence="2" type="ORF">Vretifemale_9935</name>
</gene>
<feature type="compositionally biased region" description="Polar residues" evidence="1">
    <location>
        <begin position="289"/>
        <end position="309"/>
    </location>
</feature>
<evidence type="ECO:0000313" key="2">
    <source>
        <dbReference type="EMBL" id="GIL80871.1"/>
    </source>
</evidence>
<dbReference type="SUPFAM" id="SSF57850">
    <property type="entry name" value="RING/U-box"/>
    <property type="match status" value="1"/>
</dbReference>
<comment type="caution">
    <text evidence="2">The sequence shown here is derived from an EMBL/GenBank/DDBJ whole genome shotgun (WGS) entry which is preliminary data.</text>
</comment>
<dbReference type="Gene3D" id="3.30.40.10">
    <property type="entry name" value="Zinc/RING finger domain, C3HC4 (zinc finger)"/>
    <property type="match status" value="1"/>
</dbReference>
<dbReference type="AlphaFoldDB" id="A0A8J4FPQ5"/>